<evidence type="ECO:0000313" key="2">
    <source>
        <dbReference type="WBParaSite" id="Hba_08554"/>
    </source>
</evidence>
<evidence type="ECO:0000313" key="1">
    <source>
        <dbReference type="Proteomes" id="UP000095283"/>
    </source>
</evidence>
<accession>A0A1I7WTU9</accession>
<dbReference type="AlphaFoldDB" id="A0A1I7WTU9"/>
<organism evidence="1 2">
    <name type="scientific">Heterorhabditis bacteriophora</name>
    <name type="common">Entomopathogenic nematode worm</name>
    <dbReference type="NCBI Taxonomy" id="37862"/>
    <lineage>
        <taxon>Eukaryota</taxon>
        <taxon>Metazoa</taxon>
        <taxon>Ecdysozoa</taxon>
        <taxon>Nematoda</taxon>
        <taxon>Chromadorea</taxon>
        <taxon>Rhabditida</taxon>
        <taxon>Rhabditina</taxon>
        <taxon>Rhabditomorpha</taxon>
        <taxon>Strongyloidea</taxon>
        <taxon>Heterorhabditidae</taxon>
        <taxon>Heterorhabditis</taxon>
    </lineage>
</organism>
<reference evidence="2" key="1">
    <citation type="submission" date="2016-11" db="UniProtKB">
        <authorList>
            <consortium name="WormBaseParasite"/>
        </authorList>
    </citation>
    <scope>IDENTIFICATION</scope>
</reference>
<protein>
    <submittedName>
        <fullName evidence="2">Response regulatory domain-containing protein</fullName>
    </submittedName>
</protein>
<keyword evidence="1" id="KW-1185">Reference proteome</keyword>
<name>A0A1I7WTU9_HETBA</name>
<dbReference type="WBParaSite" id="Hba_08554">
    <property type="protein sequence ID" value="Hba_08554"/>
    <property type="gene ID" value="Hba_08554"/>
</dbReference>
<sequence length="44" mass="5429">MDVKHNIIYIRDHLEEIATRNQAKNRKMKVTVHKWTWRILIVDD</sequence>
<dbReference type="Proteomes" id="UP000095283">
    <property type="component" value="Unplaced"/>
</dbReference>
<proteinExistence type="predicted"/>